<dbReference type="InterPro" id="IPR012677">
    <property type="entry name" value="Nucleotide-bd_a/b_plait_sf"/>
</dbReference>
<feature type="domain" description="RRM" evidence="3">
    <location>
        <begin position="3"/>
        <end position="81"/>
    </location>
</feature>
<dbReference type="GO" id="GO:0003723">
    <property type="term" value="F:RNA binding"/>
    <property type="evidence" value="ECO:0007669"/>
    <property type="project" value="UniProtKB-KW"/>
</dbReference>
<name>A0A1H9QFI7_9BURK</name>
<dbReference type="SMART" id="SM00360">
    <property type="entry name" value="RRM"/>
    <property type="match status" value="1"/>
</dbReference>
<evidence type="ECO:0000313" key="5">
    <source>
        <dbReference type="Proteomes" id="UP000199766"/>
    </source>
</evidence>
<evidence type="ECO:0000256" key="2">
    <source>
        <dbReference type="SAM" id="MobiDB-lite"/>
    </source>
</evidence>
<dbReference type="PROSITE" id="PS50102">
    <property type="entry name" value="RRM"/>
    <property type="match status" value="1"/>
</dbReference>
<dbReference type="AlphaFoldDB" id="A0A1H9QFI7"/>
<protein>
    <submittedName>
        <fullName evidence="4">RNA recognition motif. (A.k.a. RRM, RBD, or RNP domain)</fullName>
    </submittedName>
</protein>
<organism evidence="4 5">
    <name type="scientific">Giesbergeria anulus</name>
    <dbReference type="NCBI Taxonomy" id="180197"/>
    <lineage>
        <taxon>Bacteria</taxon>
        <taxon>Pseudomonadati</taxon>
        <taxon>Pseudomonadota</taxon>
        <taxon>Betaproteobacteria</taxon>
        <taxon>Burkholderiales</taxon>
        <taxon>Comamonadaceae</taxon>
        <taxon>Giesbergeria</taxon>
    </lineage>
</organism>
<dbReference type="Proteomes" id="UP000199766">
    <property type="component" value="Unassembled WGS sequence"/>
</dbReference>
<feature type="compositionally biased region" description="Gly residues" evidence="2">
    <location>
        <begin position="89"/>
        <end position="139"/>
    </location>
</feature>
<reference evidence="4 5" key="1">
    <citation type="submission" date="2016-10" db="EMBL/GenBank/DDBJ databases">
        <authorList>
            <person name="de Groot N.N."/>
        </authorList>
    </citation>
    <scope>NUCLEOTIDE SEQUENCE [LARGE SCALE GENOMIC DNA]</scope>
    <source>
        <strain evidence="4 5">ATCC 35958</strain>
    </source>
</reference>
<dbReference type="STRING" id="180197.SAMN02982919_02654"/>
<dbReference type="InterPro" id="IPR035979">
    <property type="entry name" value="RBD_domain_sf"/>
</dbReference>
<accession>A0A1H9QFI7</accession>
<evidence type="ECO:0000313" key="4">
    <source>
        <dbReference type="EMBL" id="SER59177.1"/>
    </source>
</evidence>
<evidence type="ECO:0000256" key="1">
    <source>
        <dbReference type="ARBA" id="ARBA00022884"/>
    </source>
</evidence>
<keyword evidence="5" id="KW-1185">Reference proteome</keyword>
<gene>
    <name evidence="4" type="ORF">SAMN02982919_02654</name>
</gene>
<dbReference type="EMBL" id="FOGD01000010">
    <property type="protein sequence ID" value="SER59177.1"/>
    <property type="molecule type" value="Genomic_DNA"/>
</dbReference>
<dbReference type="Pfam" id="PF00076">
    <property type="entry name" value="RRM_1"/>
    <property type="match status" value="1"/>
</dbReference>
<dbReference type="InterPro" id="IPR052462">
    <property type="entry name" value="SLIRP/GR-RBP-like"/>
</dbReference>
<evidence type="ECO:0000259" key="3">
    <source>
        <dbReference type="PROSITE" id="PS50102"/>
    </source>
</evidence>
<keyword evidence="1" id="KW-0694">RNA-binding</keyword>
<feature type="region of interest" description="Disordered" evidence="2">
    <location>
        <begin position="79"/>
        <end position="139"/>
    </location>
</feature>
<dbReference type="RefSeq" id="WP_091458422.1">
    <property type="nucleotide sequence ID" value="NZ_FOGD01000010.1"/>
</dbReference>
<proteinExistence type="predicted"/>
<dbReference type="OrthoDB" id="9798855at2"/>
<dbReference type="InterPro" id="IPR048289">
    <property type="entry name" value="RRM2_NsCP33-like"/>
</dbReference>
<sequence length="139" mass="13631">MGNKLYVGNLPYSFRDQDLEQTFGQYGAVSSAKVMMERDTGRSKGFGFVEMGSDAEAQAAIQGVHGQNFGGRDLVVNEARPMEPRPPRSGGGGYGGGNGGGYGGGNGGGGYGGGNGGGYGGGRSGGGGGGGYGGGRGGY</sequence>
<dbReference type="PANTHER" id="PTHR48027">
    <property type="entry name" value="HETEROGENEOUS NUCLEAR RIBONUCLEOPROTEIN 87F-RELATED"/>
    <property type="match status" value="1"/>
</dbReference>
<dbReference type="InterPro" id="IPR000504">
    <property type="entry name" value="RRM_dom"/>
</dbReference>
<dbReference type="SUPFAM" id="SSF54928">
    <property type="entry name" value="RNA-binding domain, RBD"/>
    <property type="match status" value="1"/>
</dbReference>
<dbReference type="Gene3D" id="3.30.70.330">
    <property type="match status" value="1"/>
</dbReference>
<dbReference type="CDD" id="cd21608">
    <property type="entry name" value="RRM2_NsCP33_like"/>
    <property type="match status" value="1"/>
</dbReference>